<evidence type="ECO:0000256" key="1">
    <source>
        <dbReference type="ARBA" id="ARBA00005165"/>
    </source>
</evidence>
<dbReference type="Pfam" id="PF02581">
    <property type="entry name" value="TMP-TENI"/>
    <property type="match status" value="1"/>
</dbReference>
<dbReference type="AlphaFoldDB" id="A0A4P6ZV45"/>
<comment type="catalytic activity">
    <reaction evidence="8 9 10">
        <text>2-[(2R,5Z)-2-carboxy-4-methylthiazol-5(2H)-ylidene]ethyl phosphate + 4-amino-2-methyl-5-(diphosphooxymethyl)pyrimidine + 2 H(+) = thiamine phosphate + CO2 + diphosphate</text>
        <dbReference type="Rhea" id="RHEA:47844"/>
        <dbReference type="ChEBI" id="CHEBI:15378"/>
        <dbReference type="ChEBI" id="CHEBI:16526"/>
        <dbReference type="ChEBI" id="CHEBI:33019"/>
        <dbReference type="ChEBI" id="CHEBI:37575"/>
        <dbReference type="ChEBI" id="CHEBI:57841"/>
        <dbReference type="ChEBI" id="CHEBI:62899"/>
        <dbReference type="EC" id="2.5.1.3"/>
    </reaction>
</comment>
<dbReference type="UniPathway" id="UPA00060">
    <property type="reaction ID" value="UER00141"/>
</dbReference>
<dbReference type="GO" id="GO:0009229">
    <property type="term" value="P:thiamine diphosphate biosynthetic process"/>
    <property type="evidence" value="ECO:0007669"/>
    <property type="project" value="UniProtKB-UniRule"/>
</dbReference>
<reference evidence="13 14" key="1">
    <citation type="submission" date="2019-03" db="EMBL/GenBank/DDBJ databases">
        <title>Complete genome sequence of Paenisporosarcina antarctica CGMCC 1.6503T.</title>
        <authorList>
            <person name="Rong J.-C."/>
            <person name="Chi N.-Y."/>
            <person name="Zhang Q.-F."/>
        </authorList>
    </citation>
    <scope>NUCLEOTIDE SEQUENCE [LARGE SCALE GENOMIC DNA]</scope>
    <source>
        <strain evidence="13 14">CGMCC 1.6503</strain>
    </source>
</reference>
<dbReference type="PANTHER" id="PTHR20857:SF15">
    <property type="entry name" value="THIAMINE-PHOSPHATE SYNTHASE"/>
    <property type="match status" value="1"/>
</dbReference>
<feature type="domain" description="Thiamine phosphate synthase/TenI" evidence="12">
    <location>
        <begin position="8"/>
        <end position="191"/>
    </location>
</feature>
<feature type="binding site" evidence="9">
    <location>
        <position position="72"/>
    </location>
    <ligand>
        <name>4-amino-2-methyl-5-(diphosphooxymethyl)pyrimidine</name>
        <dbReference type="ChEBI" id="CHEBI:57841"/>
    </ligand>
</feature>
<keyword evidence="2 9" id="KW-0808">Transferase</keyword>
<evidence type="ECO:0000256" key="8">
    <source>
        <dbReference type="ARBA" id="ARBA00047883"/>
    </source>
</evidence>
<comment type="function">
    <text evidence="9">Condenses 4-methyl-5-(beta-hydroxyethyl)thiazole monophosphate (THZ-P) and 2-methyl-4-amino-5-hydroxymethyl pyrimidine pyrophosphate (HMP-PP) to form thiamine monophosphate (TMP).</text>
</comment>
<dbReference type="CDD" id="cd00564">
    <property type="entry name" value="TMP_TenI"/>
    <property type="match status" value="1"/>
</dbReference>
<evidence type="ECO:0000256" key="10">
    <source>
        <dbReference type="RuleBase" id="RU003826"/>
    </source>
</evidence>
<organism evidence="13 14">
    <name type="scientific">Paenisporosarcina antarctica</name>
    <dbReference type="NCBI Taxonomy" id="417367"/>
    <lineage>
        <taxon>Bacteria</taxon>
        <taxon>Bacillati</taxon>
        <taxon>Bacillota</taxon>
        <taxon>Bacilli</taxon>
        <taxon>Bacillales</taxon>
        <taxon>Caryophanaceae</taxon>
        <taxon>Paenisporosarcina</taxon>
    </lineage>
</organism>
<feature type="binding site" evidence="9">
    <location>
        <position position="73"/>
    </location>
    <ligand>
        <name>Mg(2+)</name>
        <dbReference type="ChEBI" id="CHEBI:18420"/>
    </ligand>
</feature>
<keyword evidence="3 9" id="KW-0479">Metal-binding</keyword>
<proteinExistence type="inferred from homology"/>
<dbReference type="RefSeq" id="WP_134208947.1">
    <property type="nucleotide sequence ID" value="NZ_CP038015.1"/>
</dbReference>
<dbReference type="PANTHER" id="PTHR20857">
    <property type="entry name" value="THIAMINE-PHOSPHATE PYROPHOSPHORYLASE"/>
    <property type="match status" value="1"/>
</dbReference>
<comment type="pathway">
    <text evidence="1 9 11">Cofactor biosynthesis; thiamine diphosphate biosynthesis; thiamine phosphate from 4-amino-2-methyl-5-diphosphomethylpyrimidine and 4-methyl-5-(2-phosphoethyl)-thiazole: step 1/1.</text>
</comment>
<accession>A0A4P6ZV45</accession>
<protein>
    <recommendedName>
        <fullName evidence="9">Thiamine-phosphate synthase</fullName>
        <shortName evidence="9">TP synthase</shortName>
        <shortName evidence="9">TPS</shortName>
        <ecNumber evidence="9">2.5.1.3</ecNumber>
    </recommendedName>
    <alternativeName>
        <fullName evidence="9">Thiamine-phosphate pyrophosphorylase</fullName>
        <shortName evidence="9">TMP pyrophosphorylase</shortName>
        <shortName evidence="9">TMP-PPase</shortName>
    </alternativeName>
</protein>
<feature type="binding site" evidence="9">
    <location>
        <position position="139"/>
    </location>
    <ligand>
        <name>4-amino-2-methyl-5-(diphosphooxymethyl)pyrimidine</name>
        <dbReference type="ChEBI" id="CHEBI:57841"/>
    </ligand>
</feature>
<dbReference type="GO" id="GO:0004789">
    <property type="term" value="F:thiamine-phosphate diphosphorylase activity"/>
    <property type="evidence" value="ECO:0007669"/>
    <property type="project" value="UniProtKB-UniRule"/>
</dbReference>
<feature type="binding site" evidence="9">
    <location>
        <position position="168"/>
    </location>
    <ligand>
        <name>2-[(2R,5Z)-2-carboxy-4-methylthiazol-5(2H)-ylidene]ethyl phosphate</name>
        <dbReference type="ChEBI" id="CHEBI:62899"/>
    </ligand>
</feature>
<dbReference type="HAMAP" id="MF_00097">
    <property type="entry name" value="TMP_synthase"/>
    <property type="match status" value="1"/>
</dbReference>
<dbReference type="EC" id="2.5.1.3" evidence="9"/>
<evidence type="ECO:0000256" key="7">
    <source>
        <dbReference type="ARBA" id="ARBA00047851"/>
    </source>
</evidence>
<dbReference type="GO" id="GO:0009228">
    <property type="term" value="P:thiamine biosynthetic process"/>
    <property type="evidence" value="ECO:0007669"/>
    <property type="project" value="UniProtKB-KW"/>
</dbReference>
<dbReference type="NCBIfam" id="TIGR00693">
    <property type="entry name" value="thiE"/>
    <property type="match status" value="1"/>
</dbReference>
<dbReference type="InterPro" id="IPR022998">
    <property type="entry name" value="ThiamineP_synth_TenI"/>
</dbReference>
<keyword evidence="4 9" id="KW-0460">Magnesium</keyword>
<comment type="cofactor">
    <cofactor evidence="9">
        <name>Mg(2+)</name>
        <dbReference type="ChEBI" id="CHEBI:18420"/>
    </cofactor>
    <text evidence="9">Binds 1 Mg(2+) ion per subunit.</text>
</comment>
<comment type="catalytic activity">
    <reaction evidence="6 9 10">
        <text>4-methyl-5-(2-phosphooxyethyl)-thiazole + 4-amino-2-methyl-5-(diphosphooxymethyl)pyrimidine + H(+) = thiamine phosphate + diphosphate</text>
        <dbReference type="Rhea" id="RHEA:22328"/>
        <dbReference type="ChEBI" id="CHEBI:15378"/>
        <dbReference type="ChEBI" id="CHEBI:33019"/>
        <dbReference type="ChEBI" id="CHEBI:37575"/>
        <dbReference type="ChEBI" id="CHEBI:57841"/>
        <dbReference type="ChEBI" id="CHEBI:58296"/>
        <dbReference type="EC" id="2.5.1.3"/>
    </reaction>
</comment>
<sequence>MNRNDLACYFIMGTQNCIEEPLHVLEDALKAGITIFQLREKGEGALTGKVLEQFARKCQELCKSYNVPFIVNDDVELALKIQADGVHVGQEDVSLTDIRENFIGRIVGVSVHTVEELDQAVKGRADYVGIGAIYETQSKSDAKAPAGLAFLQHARSLYRDFPLVAIGGITTKNAHETLKAGADGVAIISEICQSQDRYETVRACKVHI</sequence>
<evidence type="ECO:0000256" key="3">
    <source>
        <dbReference type="ARBA" id="ARBA00022723"/>
    </source>
</evidence>
<comment type="similarity">
    <text evidence="9 10">Belongs to the thiamine-phosphate synthase family.</text>
</comment>
<evidence type="ECO:0000256" key="4">
    <source>
        <dbReference type="ARBA" id="ARBA00022842"/>
    </source>
</evidence>
<comment type="catalytic activity">
    <reaction evidence="7 9 10">
        <text>2-(2-carboxy-4-methylthiazol-5-yl)ethyl phosphate + 4-amino-2-methyl-5-(diphosphooxymethyl)pyrimidine + 2 H(+) = thiamine phosphate + CO2 + diphosphate</text>
        <dbReference type="Rhea" id="RHEA:47848"/>
        <dbReference type="ChEBI" id="CHEBI:15378"/>
        <dbReference type="ChEBI" id="CHEBI:16526"/>
        <dbReference type="ChEBI" id="CHEBI:33019"/>
        <dbReference type="ChEBI" id="CHEBI:37575"/>
        <dbReference type="ChEBI" id="CHEBI:57841"/>
        <dbReference type="ChEBI" id="CHEBI:62890"/>
        <dbReference type="EC" id="2.5.1.3"/>
    </reaction>
</comment>
<evidence type="ECO:0000256" key="5">
    <source>
        <dbReference type="ARBA" id="ARBA00022977"/>
    </source>
</evidence>
<evidence type="ECO:0000256" key="6">
    <source>
        <dbReference type="ARBA" id="ARBA00047334"/>
    </source>
</evidence>
<evidence type="ECO:0000313" key="13">
    <source>
        <dbReference type="EMBL" id="QBP40211.1"/>
    </source>
</evidence>
<evidence type="ECO:0000256" key="9">
    <source>
        <dbReference type="HAMAP-Rule" id="MF_00097"/>
    </source>
</evidence>
<evidence type="ECO:0000259" key="12">
    <source>
        <dbReference type="Pfam" id="PF02581"/>
    </source>
</evidence>
<name>A0A4P6ZV45_9BACL</name>
<dbReference type="GO" id="GO:0005737">
    <property type="term" value="C:cytoplasm"/>
    <property type="evidence" value="ECO:0007669"/>
    <property type="project" value="TreeGrafter"/>
</dbReference>
<feature type="binding site" evidence="9">
    <location>
        <begin position="188"/>
        <end position="189"/>
    </location>
    <ligand>
        <name>2-[(2R,5Z)-2-carboxy-4-methylthiazol-5(2H)-ylidene]ethyl phosphate</name>
        <dbReference type="ChEBI" id="CHEBI:62899"/>
    </ligand>
</feature>
<dbReference type="KEGG" id="panc:E2636_03170"/>
<keyword evidence="14" id="KW-1185">Reference proteome</keyword>
<dbReference type="SUPFAM" id="SSF51391">
    <property type="entry name" value="Thiamin phosphate synthase"/>
    <property type="match status" value="1"/>
</dbReference>
<feature type="binding site" evidence="9">
    <location>
        <position position="110"/>
    </location>
    <ligand>
        <name>4-amino-2-methyl-5-(diphosphooxymethyl)pyrimidine</name>
        <dbReference type="ChEBI" id="CHEBI:57841"/>
    </ligand>
</feature>
<dbReference type="InterPro" id="IPR013785">
    <property type="entry name" value="Aldolase_TIM"/>
</dbReference>
<dbReference type="FunFam" id="3.20.20.70:FF:000096">
    <property type="entry name" value="Thiamine-phosphate synthase"/>
    <property type="match status" value="1"/>
</dbReference>
<feature type="binding site" evidence="9">
    <location>
        <begin position="136"/>
        <end position="138"/>
    </location>
    <ligand>
        <name>2-[(2R,5Z)-2-carboxy-4-methylthiazol-5(2H)-ylidene]ethyl phosphate</name>
        <dbReference type="ChEBI" id="CHEBI:62899"/>
    </ligand>
</feature>
<gene>
    <name evidence="9" type="primary">thiE</name>
    <name evidence="13" type="ORF">E2636_03170</name>
</gene>
<dbReference type="Gene3D" id="3.20.20.70">
    <property type="entry name" value="Aldolase class I"/>
    <property type="match status" value="1"/>
</dbReference>
<evidence type="ECO:0000256" key="2">
    <source>
        <dbReference type="ARBA" id="ARBA00022679"/>
    </source>
</evidence>
<evidence type="ECO:0000256" key="11">
    <source>
        <dbReference type="RuleBase" id="RU004253"/>
    </source>
</evidence>
<feature type="binding site" evidence="9">
    <location>
        <begin position="37"/>
        <end position="41"/>
    </location>
    <ligand>
        <name>4-amino-2-methyl-5-(diphosphooxymethyl)pyrimidine</name>
        <dbReference type="ChEBI" id="CHEBI:57841"/>
    </ligand>
</feature>
<dbReference type="InterPro" id="IPR034291">
    <property type="entry name" value="TMP_synthase"/>
</dbReference>
<evidence type="ECO:0000313" key="14">
    <source>
        <dbReference type="Proteomes" id="UP000294292"/>
    </source>
</evidence>
<keyword evidence="5 9" id="KW-0784">Thiamine biosynthesis</keyword>
<dbReference type="OrthoDB" id="9812206at2"/>
<dbReference type="Proteomes" id="UP000294292">
    <property type="component" value="Chromosome"/>
</dbReference>
<feature type="binding site" evidence="9">
    <location>
        <position position="92"/>
    </location>
    <ligand>
        <name>Mg(2+)</name>
        <dbReference type="ChEBI" id="CHEBI:18420"/>
    </ligand>
</feature>
<dbReference type="GO" id="GO:0000287">
    <property type="term" value="F:magnesium ion binding"/>
    <property type="evidence" value="ECO:0007669"/>
    <property type="project" value="UniProtKB-UniRule"/>
</dbReference>
<dbReference type="EMBL" id="CP038015">
    <property type="protein sequence ID" value="QBP40211.1"/>
    <property type="molecule type" value="Genomic_DNA"/>
</dbReference>
<dbReference type="InterPro" id="IPR036206">
    <property type="entry name" value="ThiamineP_synth_sf"/>
</dbReference>